<organism evidence="1 2">
    <name type="scientific">Piloderma croceum (strain F 1598)</name>
    <dbReference type="NCBI Taxonomy" id="765440"/>
    <lineage>
        <taxon>Eukaryota</taxon>
        <taxon>Fungi</taxon>
        <taxon>Dikarya</taxon>
        <taxon>Basidiomycota</taxon>
        <taxon>Agaricomycotina</taxon>
        <taxon>Agaricomycetes</taxon>
        <taxon>Agaricomycetidae</taxon>
        <taxon>Atheliales</taxon>
        <taxon>Atheliaceae</taxon>
        <taxon>Piloderma</taxon>
    </lineage>
</organism>
<dbReference type="Proteomes" id="UP000054166">
    <property type="component" value="Unassembled WGS sequence"/>
</dbReference>
<dbReference type="HOGENOM" id="CLU_1171010_0_0_1"/>
<dbReference type="AlphaFoldDB" id="A0A0C3FNW4"/>
<dbReference type="InParanoid" id="A0A0C3FNW4"/>
<sequence>MFCQTNYAMRNASIRISLNFMSDNVRGIADGHCGKVGREVGGKLPIYRHSYAPSAYYSIYLHPSQPQCIPGGSPLYSLVDACCMSPVTESHHAITRGECAVPSVVHQFHSYQDHQHRMNALLRQTCAVSIVIKPSATIKALRQEQRTEPCIDSQREPATHQKMSFRQHQDAISGPQMIHPIYWHIPSGQYLLSFVRLCSPSAMSVVRWYGPIVYLVIGRMTCLHRGSYCPRQSQRDS</sequence>
<accession>A0A0C3FNW4</accession>
<keyword evidence="2" id="KW-1185">Reference proteome</keyword>
<reference evidence="1 2" key="1">
    <citation type="submission" date="2014-04" db="EMBL/GenBank/DDBJ databases">
        <authorList>
            <consortium name="DOE Joint Genome Institute"/>
            <person name="Kuo A."/>
            <person name="Tarkka M."/>
            <person name="Buscot F."/>
            <person name="Kohler A."/>
            <person name="Nagy L.G."/>
            <person name="Floudas D."/>
            <person name="Copeland A."/>
            <person name="Barry K.W."/>
            <person name="Cichocki N."/>
            <person name="Veneault-Fourrey C."/>
            <person name="LaButti K."/>
            <person name="Lindquist E.A."/>
            <person name="Lipzen A."/>
            <person name="Lundell T."/>
            <person name="Morin E."/>
            <person name="Murat C."/>
            <person name="Sun H."/>
            <person name="Tunlid A."/>
            <person name="Henrissat B."/>
            <person name="Grigoriev I.V."/>
            <person name="Hibbett D.S."/>
            <person name="Martin F."/>
            <person name="Nordberg H.P."/>
            <person name="Cantor M.N."/>
            <person name="Hua S.X."/>
        </authorList>
    </citation>
    <scope>NUCLEOTIDE SEQUENCE [LARGE SCALE GENOMIC DNA]</scope>
    <source>
        <strain evidence="1 2">F 1598</strain>
    </source>
</reference>
<protein>
    <submittedName>
        <fullName evidence="1">Uncharacterized protein</fullName>
    </submittedName>
</protein>
<proteinExistence type="predicted"/>
<name>A0A0C3FNW4_PILCF</name>
<reference evidence="2" key="2">
    <citation type="submission" date="2015-01" db="EMBL/GenBank/DDBJ databases">
        <title>Evolutionary Origins and Diversification of the Mycorrhizal Mutualists.</title>
        <authorList>
            <consortium name="DOE Joint Genome Institute"/>
            <consortium name="Mycorrhizal Genomics Consortium"/>
            <person name="Kohler A."/>
            <person name="Kuo A."/>
            <person name="Nagy L.G."/>
            <person name="Floudas D."/>
            <person name="Copeland A."/>
            <person name="Barry K.W."/>
            <person name="Cichocki N."/>
            <person name="Veneault-Fourrey C."/>
            <person name="LaButti K."/>
            <person name="Lindquist E.A."/>
            <person name="Lipzen A."/>
            <person name="Lundell T."/>
            <person name="Morin E."/>
            <person name="Murat C."/>
            <person name="Riley R."/>
            <person name="Ohm R."/>
            <person name="Sun H."/>
            <person name="Tunlid A."/>
            <person name="Henrissat B."/>
            <person name="Grigoriev I.V."/>
            <person name="Hibbett D.S."/>
            <person name="Martin F."/>
        </authorList>
    </citation>
    <scope>NUCLEOTIDE SEQUENCE [LARGE SCALE GENOMIC DNA]</scope>
    <source>
        <strain evidence="2">F 1598</strain>
    </source>
</reference>
<dbReference type="EMBL" id="KN832999">
    <property type="protein sequence ID" value="KIM81464.1"/>
    <property type="molecule type" value="Genomic_DNA"/>
</dbReference>
<gene>
    <name evidence="1" type="ORF">PILCRDRAFT_502145</name>
</gene>
<evidence type="ECO:0000313" key="2">
    <source>
        <dbReference type="Proteomes" id="UP000054166"/>
    </source>
</evidence>
<evidence type="ECO:0000313" key="1">
    <source>
        <dbReference type="EMBL" id="KIM81464.1"/>
    </source>
</evidence>